<feature type="transmembrane region" description="Helical" evidence="9">
    <location>
        <begin position="83"/>
        <end position="100"/>
    </location>
</feature>
<feature type="transmembrane region" description="Helical" evidence="9">
    <location>
        <begin position="138"/>
        <end position="157"/>
    </location>
</feature>
<feature type="transmembrane region" description="Helical" evidence="9">
    <location>
        <begin position="337"/>
        <end position="356"/>
    </location>
</feature>
<evidence type="ECO:0000313" key="11">
    <source>
        <dbReference type="Proteomes" id="UP000605805"/>
    </source>
</evidence>
<comment type="similarity">
    <text evidence="3 9">Belongs to the inorganic phosphate transporter (PiT) (TC 2.A.20) family.</text>
</comment>
<dbReference type="Pfam" id="PF01384">
    <property type="entry name" value="PHO4"/>
    <property type="match status" value="1"/>
</dbReference>
<keyword evidence="7 9" id="KW-1133">Transmembrane helix</keyword>
<dbReference type="AlphaFoldDB" id="A0A832YZN4"/>
<feature type="transmembrane region" description="Helical" evidence="9">
    <location>
        <begin position="44"/>
        <end position="63"/>
    </location>
</feature>
<feature type="transmembrane region" description="Helical" evidence="9">
    <location>
        <begin position="242"/>
        <end position="268"/>
    </location>
</feature>
<keyword evidence="5 9" id="KW-0592">Phosphate transport</keyword>
<evidence type="ECO:0000256" key="6">
    <source>
        <dbReference type="ARBA" id="ARBA00022692"/>
    </source>
</evidence>
<dbReference type="PANTHER" id="PTHR11101:SF80">
    <property type="entry name" value="PHOSPHATE TRANSPORTER"/>
    <property type="match status" value="1"/>
</dbReference>
<feature type="transmembrane region" description="Helical" evidence="9">
    <location>
        <begin position="368"/>
        <end position="390"/>
    </location>
</feature>
<evidence type="ECO:0000256" key="2">
    <source>
        <dbReference type="ARBA" id="ARBA00004141"/>
    </source>
</evidence>
<feature type="transmembrane region" description="Helical" evidence="9">
    <location>
        <begin position="280"/>
        <end position="298"/>
    </location>
</feature>
<organism evidence="10 11">
    <name type="scientific">Ignisphaera aggregans</name>
    <dbReference type="NCBI Taxonomy" id="334771"/>
    <lineage>
        <taxon>Archaea</taxon>
        <taxon>Thermoproteota</taxon>
        <taxon>Thermoprotei</taxon>
        <taxon>Desulfurococcales</taxon>
        <taxon>Desulfurococcaceae</taxon>
        <taxon>Ignisphaera</taxon>
    </lineage>
</organism>
<comment type="function">
    <text evidence="1">Potential transporter for phosphate.</text>
</comment>
<dbReference type="Proteomes" id="UP000605805">
    <property type="component" value="Unassembled WGS sequence"/>
</dbReference>
<proteinExistence type="inferred from homology"/>
<evidence type="ECO:0000256" key="7">
    <source>
        <dbReference type="ARBA" id="ARBA00022989"/>
    </source>
</evidence>
<gene>
    <name evidence="10" type="ORF">EYH02_05370</name>
</gene>
<dbReference type="GO" id="GO:0005315">
    <property type="term" value="F:phosphate transmembrane transporter activity"/>
    <property type="evidence" value="ECO:0007669"/>
    <property type="project" value="InterPro"/>
</dbReference>
<dbReference type="GO" id="GO:0035435">
    <property type="term" value="P:phosphate ion transmembrane transport"/>
    <property type="evidence" value="ECO:0007669"/>
    <property type="project" value="TreeGrafter"/>
</dbReference>
<keyword evidence="4 9" id="KW-0813">Transport</keyword>
<feature type="transmembrane region" description="Helical" evidence="9">
    <location>
        <begin position="112"/>
        <end position="132"/>
    </location>
</feature>
<feature type="transmembrane region" description="Helical" evidence="9">
    <location>
        <begin position="201"/>
        <end position="221"/>
    </location>
</feature>
<name>A0A832YZN4_9CREN</name>
<evidence type="ECO:0000256" key="8">
    <source>
        <dbReference type="ARBA" id="ARBA00023136"/>
    </source>
</evidence>
<feature type="transmembrane region" description="Helical" evidence="9">
    <location>
        <begin position="169"/>
        <end position="189"/>
    </location>
</feature>
<dbReference type="GO" id="GO:0016020">
    <property type="term" value="C:membrane"/>
    <property type="evidence" value="ECO:0007669"/>
    <property type="project" value="UniProtKB-SubCell"/>
</dbReference>
<evidence type="ECO:0000256" key="3">
    <source>
        <dbReference type="ARBA" id="ARBA00009916"/>
    </source>
</evidence>
<evidence type="ECO:0000256" key="4">
    <source>
        <dbReference type="ARBA" id="ARBA00022448"/>
    </source>
</evidence>
<feature type="transmembrane region" description="Helical" evidence="9">
    <location>
        <begin position="6"/>
        <end position="23"/>
    </location>
</feature>
<accession>A0A832YZN4</accession>
<feature type="transmembrane region" description="Helical" evidence="9">
    <location>
        <begin position="310"/>
        <end position="331"/>
    </location>
</feature>
<evidence type="ECO:0000256" key="5">
    <source>
        <dbReference type="ARBA" id="ARBA00022592"/>
    </source>
</evidence>
<comment type="subcellular location">
    <subcellularLocation>
        <location evidence="2 9">Membrane</location>
        <topology evidence="2 9">Multi-pass membrane protein</topology>
    </subcellularLocation>
</comment>
<reference evidence="10" key="1">
    <citation type="journal article" date="2020" name="ISME J.">
        <title>Gammaproteobacteria mediating utilization of methyl-, sulfur- and petroleum organic compounds in deep ocean hydrothermal plumes.</title>
        <authorList>
            <person name="Zhou Z."/>
            <person name="Liu Y."/>
            <person name="Pan J."/>
            <person name="Cron B.R."/>
            <person name="Toner B.M."/>
            <person name="Anantharaman K."/>
            <person name="Breier J.A."/>
            <person name="Dick G.J."/>
            <person name="Li M."/>
        </authorList>
    </citation>
    <scope>NUCLEOTIDE SEQUENCE</scope>
    <source>
        <strain evidence="10">SZUA-1435</strain>
    </source>
</reference>
<sequence>MLLTPWLVLGLAVALFVAWNNGSNNAANMVGTAVGARVISARKALVIASISCFVGALLLGVYVTNTMMRGIVNVVSNLSETTVTVGMISALIAAGIWTLISSIMRVPMSVHVCVIGGITGFGLSLGLEFVNWGTILRIFIAWILVPFITAALAYTMLKMLLWYLRLGKLEPFIMAVSFVVFFSPTVLTLLKAGLTSRHLTLMFLISICIGSLAAVIALMLWRRTSRNRVGELEAMKILLIESLIAMSISFGANDVANAAGALAAVMYVQGLHNVSIALRYSVLLSAIGLSLGIVLWGSRVIETVGERITPLSPSSAFAAQFSAALVMLVVSRLGLPVSTSMAIVGGVIGVGVARGVQYIDLRIVIKIFIMWLMALPITAMTAFTLVRLLMHFV</sequence>
<evidence type="ECO:0000256" key="9">
    <source>
        <dbReference type="RuleBase" id="RU363058"/>
    </source>
</evidence>
<comment type="caution">
    <text evidence="10">The sequence shown here is derived from an EMBL/GenBank/DDBJ whole genome shotgun (WGS) entry which is preliminary data.</text>
</comment>
<evidence type="ECO:0000313" key="10">
    <source>
        <dbReference type="EMBL" id="HIP57477.1"/>
    </source>
</evidence>
<protein>
    <recommendedName>
        <fullName evidence="9">Phosphate transporter</fullName>
    </recommendedName>
</protein>
<evidence type="ECO:0000256" key="1">
    <source>
        <dbReference type="ARBA" id="ARBA00001981"/>
    </source>
</evidence>
<dbReference type="PANTHER" id="PTHR11101">
    <property type="entry name" value="PHOSPHATE TRANSPORTER"/>
    <property type="match status" value="1"/>
</dbReference>
<keyword evidence="6 9" id="KW-0812">Transmembrane</keyword>
<dbReference type="EMBL" id="DQTV01000104">
    <property type="protein sequence ID" value="HIP57477.1"/>
    <property type="molecule type" value="Genomic_DNA"/>
</dbReference>
<keyword evidence="8 9" id="KW-0472">Membrane</keyword>
<dbReference type="InterPro" id="IPR001204">
    <property type="entry name" value="Phos_transporter"/>
</dbReference>